<protein>
    <recommendedName>
        <fullName evidence="4 9">Arginine repressor</fullName>
    </recommendedName>
</protein>
<comment type="caution">
    <text evidence="12">The sequence shown here is derived from an EMBL/GenBank/DDBJ whole genome shotgun (WGS) entry which is preliminary data.</text>
</comment>
<dbReference type="EMBL" id="BRXS01000002">
    <property type="protein sequence ID" value="GLC24495.1"/>
    <property type="molecule type" value="Genomic_DNA"/>
</dbReference>
<dbReference type="PRINTS" id="PR01467">
    <property type="entry name" value="ARGREPRESSOR"/>
</dbReference>
<keyword evidence="9" id="KW-0678">Repressor</keyword>
<dbReference type="GO" id="GO:0003700">
    <property type="term" value="F:DNA-binding transcription factor activity"/>
    <property type="evidence" value="ECO:0007669"/>
    <property type="project" value="UniProtKB-UniRule"/>
</dbReference>
<keyword evidence="9" id="KW-0055">Arginine biosynthesis</keyword>
<accession>A0AA37QDW2</accession>
<dbReference type="AlphaFoldDB" id="A0AA37QDW2"/>
<dbReference type="SUPFAM" id="SSF55252">
    <property type="entry name" value="C-terminal domain of arginine repressor"/>
    <property type="match status" value="1"/>
</dbReference>
<evidence type="ECO:0000256" key="4">
    <source>
        <dbReference type="ARBA" id="ARBA00021148"/>
    </source>
</evidence>
<evidence type="ECO:0000313" key="12">
    <source>
        <dbReference type="EMBL" id="GLC24495.1"/>
    </source>
</evidence>
<comment type="subcellular location">
    <subcellularLocation>
        <location evidence="1 9">Cytoplasm</location>
    </subcellularLocation>
</comment>
<evidence type="ECO:0000256" key="1">
    <source>
        <dbReference type="ARBA" id="ARBA00004496"/>
    </source>
</evidence>
<comment type="pathway">
    <text evidence="2 9">Amino-acid biosynthesis; L-arginine biosynthesis [regulation].</text>
</comment>
<comment type="function">
    <text evidence="9">Regulates arginine biosynthesis genes.</text>
</comment>
<evidence type="ECO:0000256" key="5">
    <source>
        <dbReference type="ARBA" id="ARBA00022490"/>
    </source>
</evidence>
<evidence type="ECO:0000259" key="10">
    <source>
        <dbReference type="Pfam" id="PF01316"/>
    </source>
</evidence>
<feature type="domain" description="Arginine repressor C-terminal" evidence="11">
    <location>
        <begin position="94"/>
        <end position="157"/>
    </location>
</feature>
<keyword evidence="5 9" id="KW-0963">Cytoplasm</keyword>
<organism evidence="12 13">
    <name type="scientific">Roseisolibacter agri</name>
    <dbReference type="NCBI Taxonomy" id="2014610"/>
    <lineage>
        <taxon>Bacteria</taxon>
        <taxon>Pseudomonadati</taxon>
        <taxon>Gemmatimonadota</taxon>
        <taxon>Gemmatimonadia</taxon>
        <taxon>Gemmatimonadales</taxon>
        <taxon>Gemmatimonadaceae</taxon>
        <taxon>Roseisolibacter</taxon>
    </lineage>
</organism>
<dbReference type="GO" id="GO:0005737">
    <property type="term" value="C:cytoplasm"/>
    <property type="evidence" value="ECO:0007669"/>
    <property type="project" value="UniProtKB-SubCell"/>
</dbReference>
<feature type="domain" description="Arginine repressor DNA-binding" evidence="10">
    <location>
        <begin position="12"/>
        <end position="74"/>
    </location>
</feature>
<dbReference type="GO" id="GO:0051259">
    <property type="term" value="P:protein complex oligomerization"/>
    <property type="evidence" value="ECO:0007669"/>
    <property type="project" value="InterPro"/>
</dbReference>
<dbReference type="InterPro" id="IPR036251">
    <property type="entry name" value="Arg_repress_C_sf"/>
</dbReference>
<evidence type="ECO:0000256" key="8">
    <source>
        <dbReference type="ARBA" id="ARBA00023163"/>
    </source>
</evidence>
<dbReference type="PANTHER" id="PTHR34471">
    <property type="entry name" value="ARGININE REPRESSOR"/>
    <property type="match status" value="1"/>
</dbReference>
<dbReference type="InterPro" id="IPR036390">
    <property type="entry name" value="WH_DNA-bd_sf"/>
</dbReference>
<dbReference type="RefSeq" id="WP_284348942.1">
    <property type="nucleotide sequence ID" value="NZ_BRXS01000002.1"/>
</dbReference>
<keyword evidence="7 9" id="KW-0238">DNA-binding</keyword>
<evidence type="ECO:0000259" key="11">
    <source>
        <dbReference type="Pfam" id="PF02863"/>
    </source>
</evidence>
<evidence type="ECO:0000256" key="6">
    <source>
        <dbReference type="ARBA" id="ARBA00023015"/>
    </source>
</evidence>
<evidence type="ECO:0000256" key="9">
    <source>
        <dbReference type="HAMAP-Rule" id="MF_00173"/>
    </source>
</evidence>
<dbReference type="Pfam" id="PF02863">
    <property type="entry name" value="Arg_repressor_C"/>
    <property type="match status" value="1"/>
</dbReference>
<dbReference type="NCBIfam" id="TIGR01529">
    <property type="entry name" value="argR_whole"/>
    <property type="match status" value="1"/>
</dbReference>
<dbReference type="Gene3D" id="3.30.1360.40">
    <property type="match status" value="1"/>
</dbReference>
<reference evidence="12" key="1">
    <citation type="submission" date="2022-08" db="EMBL/GenBank/DDBJ databases">
        <title>Draft genome sequencing of Roseisolibacter agri AW1220.</title>
        <authorList>
            <person name="Tobiishi Y."/>
            <person name="Tonouchi A."/>
        </authorList>
    </citation>
    <scope>NUCLEOTIDE SEQUENCE</scope>
    <source>
        <strain evidence="12">AW1220</strain>
    </source>
</reference>
<keyword evidence="13" id="KW-1185">Reference proteome</keyword>
<proteinExistence type="inferred from homology"/>
<evidence type="ECO:0000256" key="7">
    <source>
        <dbReference type="ARBA" id="ARBA00023125"/>
    </source>
</evidence>
<dbReference type="HAMAP" id="MF_00173">
    <property type="entry name" value="Arg_repressor"/>
    <property type="match status" value="1"/>
</dbReference>
<name>A0AA37QDW2_9BACT</name>
<keyword evidence="8 9" id="KW-0804">Transcription</keyword>
<keyword evidence="6 9" id="KW-0805">Transcription regulation</keyword>
<dbReference type="GO" id="GO:1900079">
    <property type="term" value="P:regulation of arginine biosynthetic process"/>
    <property type="evidence" value="ECO:0007669"/>
    <property type="project" value="UniProtKB-UniRule"/>
</dbReference>
<keyword evidence="9" id="KW-0028">Amino-acid biosynthesis</keyword>
<dbReference type="InterPro" id="IPR001669">
    <property type="entry name" value="Arg_repress"/>
</dbReference>
<comment type="similarity">
    <text evidence="3 9">Belongs to the ArgR family.</text>
</comment>
<dbReference type="Proteomes" id="UP001161325">
    <property type="component" value="Unassembled WGS sequence"/>
</dbReference>
<sequence length="162" mass="17606">MSRVPTSVSQPTKRDRQKAILEIVEETAVGSQEELRKLLVGRGWDVAQSTLSRDLHELRLARVPTDDGMRYVTTDQSGDTEQARAALESLLPQLFDRVDGVGELVVLHTVTGGAQPVAAAFDSAAWPDVLGTVAGDDTILIVCRSAAARERVIRRLEKMAEG</sequence>
<gene>
    <name evidence="9 12" type="primary">argR</name>
    <name evidence="12" type="ORF">rosag_10080</name>
</gene>
<dbReference type="SUPFAM" id="SSF46785">
    <property type="entry name" value="Winged helix' DNA-binding domain"/>
    <property type="match status" value="1"/>
</dbReference>
<dbReference type="InterPro" id="IPR020900">
    <property type="entry name" value="Arg_repress_DNA-bd"/>
</dbReference>
<dbReference type="GO" id="GO:0006526">
    <property type="term" value="P:L-arginine biosynthetic process"/>
    <property type="evidence" value="ECO:0007669"/>
    <property type="project" value="UniProtKB-KW"/>
</dbReference>
<evidence type="ECO:0000256" key="3">
    <source>
        <dbReference type="ARBA" id="ARBA00008316"/>
    </source>
</evidence>
<dbReference type="GO" id="GO:0034618">
    <property type="term" value="F:arginine binding"/>
    <property type="evidence" value="ECO:0007669"/>
    <property type="project" value="InterPro"/>
</dbReference>
<dbReference type="InterPro" id="IPR036388">
    <property type="entry name" value="WH-like_DNA-bd_sf"/>
</dbReference>
<evidence type="ECO:0000313" key="13">
    <source>
        <dbReference type="Proteomes" id="UP001161325"/>
    </source>
</evidence>
<dbReference type="PANTHER" id="PTHR34471:SF1">
    <property type="entry name" value="ARGININE REPRESSOR"/>
    <property type="match status" value="1"/>
</dbReference>
<evidence type="ECO:0000256" key="2">
    <source>
        <dbReference type="ARBA" id="ARBA00005040"/>
    </source>
</evidence>
<dbReference type="GO" id="GO:0003677">
    <property type="term" value="F:DNA binding"/>
    <property type="evidence" value="ECO:0007669"/>
    <property type="project" value="UniProtKB-KW"/>
</dbReference>
<dbReference type="Gene3D" id="1.10.10.10">
    <property type="entry name" value="Winged helix-like DNA-binding domain superfamily/Winged helix DNA-binding domain"/>
    <property type="match status" value="1"/>
</dbReference>
<dbReference type="Pfam" id="PF01316">
    <property type="entry name" value="Arg_repressor"/>
    <property type="match status" value="1"/>
</dbReference>
<dbReference type="InterPro" id="IPR020899">
    <property type="entry name" value="Arg_repress_C"/>
</dbReference>